<feature type="transmembrane region" description="Helical" evidence="1">
    <location>
        <begin position="98"/>
        <end position="118"/>
    </location>
</feature>
<gene>
    <name evidence="2" type="ORF">CLHUN_29830</name>
</gene>
<keyword evidence="1" id="KW-0472">Membrane</keyword>
<dbReference type="AlphaFoldDB" id="A0A1V4SGW8"/>
<proteinExistence type="predicted"/>
<feature type="transmembrane region" description="Helical" evidence="1">
    <location>
        <begin position="70"/>
        <end position="92"/>
    </location>
</feature>
<protein>
    <submittedName>
        <fullName evidence="2">Uncharacterized protein</fullName>
    </submittedName>
</protein>
<name>A0A1V4SGW8_RUMHU</name>
<dbReference type="Proteomes" id="UP000191554">
    <property type="component" value="Unassembled WGS sequence"/>
</dbReference>
<sequence length="127" mass="14960">MFYVIWLILTSVLSVLGIVRFKPHYHNDDMASPLLTDITTVTVFLPCYFILLWLLIHIVYAHVNSLKIKAALISFFSISGFLLSLLFLDFYSLTFRTLISFVLMTVTFIYFYITAFIYRKSNFFRKN</sequence>
<reference evidence="2 3" key="1">
    <citation type="submission" date="2017-03" db="EMBL/GenBank/DDBJ databases">
        <title>Genome sequence of Clostridium hungatei DSM 14427.</title>
        <authorList>
            <person name="Poehlein A."/>
            <person name="Daniel R."/>
        </authorList>
    </citation>
    <scope>NUCLEOTIDE SEQUENCE [LARGE SCALE GENOMIC DNA]</scope>
    <source>
        <strain evidence="2 3">DSM 14427</strain>
    </source>
</reference>
<organism evidence="2 3">
    <name type="scientific">Ruminiclostridium hungatei</name>
    <name type="common">Clostridium hungatei</name>
    <dbReference type="NCBI Taxonomy" id="48256"/>
    <lineage>
        <taxon>Bacteria</taxon>
        <taxon>Bacillati</taxon>
        <taxon>Bacillota</taxon>
        <taxon>Clostridia</taxon>
        <taxon>Eubacteriales</taxon>
        <taxon>Oscillospiraceae</taxon>
        <taxon>Ruminiclostridium</taxon>
    </lineage>
</organism>
<keyword evidence="3" id="KW-1185">Reference proteome</keyword>
<evidence type="ECO:0000313" key="3">
    <source>
        <dbReference type="Proteomes" id="UP000191554"/>
    </source>
</evidence>
<feature type="transmembrane region" description="Helical" evidence="1">
    <location>
        <begin position="41"/>
        <end position="63"/>
    </location>
</feature>
<evidence type="ECO:0000256" key="1">
    <source>
        <dbReference type="SAM" id="Phobius"/>
    </source>
</evidence>
<comment type="caution">
    <text evidence="2">The sequence shown here is derived from an EMBL/GenBank/DDBJ whole genome shotgun (WGS) entry which is preliminary data.</text>
</comment>
<accession>A0A1V4SGW8</accession>
<keyword evidence="1" id="KW-1133">Transmembrane helix</keyword>
<evidence type="ECO:0000313" key="2">
    <source>
        <dbReference type="EMBL" id="OPX43044.1"/>
    </source>
</evidence>
<dbReference type="EMBL" id="MZGX01000021">
    <property type="protein sequence ID" value="OPX43044.1"/>
    <property type="molecule type" value="Genomic_DNA"/>
</dbReference>
<keyword evidence="1" id="KW-0812">Transmembrane</keyword>